<reference evidence="2" key="1">
    <citation type="journal article" date="2023" name="Nat. Plants">
        <title>Single-cell RNA sequencing provides a high-resolution roadmap for understanding the multicellular compartmentation of specialized metabolism.</title>
        <authorList>
            <person name="Sun S."/>
            <person name="Shen X."/>
            <person name="Li Y."/>
            <person name="Li Y."/>
            <person name="Wang S."/>
            <person name="Li R."/>
            <person name="Zhang H."/>
            <person name="Shen G."/>
            <person name="Guo B."/>
            <person name="Wei J."/>
            <person name="Xu J."/>
            <person name="St-Pierre B."/>
            <person name="Chen S."/>
            <person name="Sun C."/>
        </authorList>
    </citation>
    <scope>NUCLEOTIDE SEQUENCE [LARGE SCALE GENOMIC DNA]</scope>
</reference>
<name>A0ACC0C8L3_CATRO</name>
<evidence type="ECO:0000313" key="1">
    <source>
        <dbReference type="EMBL" id="KAI5681134.1"/>
    </source>
</evidence>
<gene>
    <name evidence="1" type="ORF">M9H77_02361</name>
</gene>
<keyword evidence="2" id="KW-1185">Reference proteome</keyword>
<accession>A0ACC0C8L3</accession>
<organism evidence="1 2">
    <name type="scientific">Catharanthus roseus</name>
    <name type="common">Madagascar periwinkle</name>
    <name type="synonym">Vinca rosea</name>
    <dbReference type="NCBI Taxonomy" id="4058"/>
    <lineage>
        <taxon>Eukaryota</taxon>
        <taxon>Viridiplantae</taxon>
        <taxon>Streptophyta</taxon>
        <taxon>Embryophyta</taxon>
        <taxon>Tracheophyta</taxon>
        <taxon>Spermatophyta</taxon>
        <taxon>Magnoliopsida</taxon>
        <taxon>eudicotyledons</taxon>
        <taxon>Gunneridae</taxon>
        <taxon>Pentapetalae</taxon>
        <taxon>asterids</taxon>
        <taxon>lamiids</taxon>
        <taxon>Gentianales</taxon>
        <taxon>Apocynaceae</taxon>
        <taxon>Rauvolfioideae</taxon>
        <taxon>Vinceae</taxon>
        <taxon>Catharanthinae</taxon>
        <taxon>Catharanthus</taxon>
    </lineage>
</organism>
<comment type="caution">
    <text evidence="1">The sequence shown here is derived from an EMBL/GenBank/DDBJ whole genome shotgun (WGS) entry which is preliminary data.</text>
</comment>
<proteinExistence type="predicted"/>
<sequence length="258" mass="29167">MAWLVHVVAGAHLNNSSRRPFMAIGLAHVKMYSPSRVYYVPASPLLPPSDNACCCGFVAFARQGMDRPRFLPWPPAPLAIDILRPEALRNYWSEEQKRILKNKKKKKTAAMKEPILSRLDCLDNILKQLMEIRGRSYHSPKSSTASTAASSVTLTSTDDFSPKSLEKHYRPIDDVMLETEIKGTLIERLVDVEDHVFRLCLQIGAELESENKKKEGYDVNVGKGRQQMPAEKKSPNKSFKHFVRSCVRGKGKDKSQQL</sequence>
<protein>
    <submittedName>
        <fullName evidence="1">Uncharacterized protein</fullName>
    </submittedName>
</protein>
<dbReference type="Proteomes" id="UP001060085">
    <property type="component" value="Linkage Group LG01"/>
</dbReference>
<evidence type="ECO:0000313" key="2">
    <source>
        <dbReference type="Proteomes" id="UP001060085"/>
    </source>
</evidence>
<dbReference type="EMBL" id="CM044701">
    <property type="protein sequence ID" value="KAI5681134.1"/>
    <property type="molecule type" value="Genomic_DNA"/>
</dbReference>